<reference evidence="3 4" key="1">
    <citation type="journal article" date="2015" name="Int. J. Syst. Evol. Microbiol.">
        <title>Mariniphaga sediminis sp. nov., isolated from coastal sediment.</title>
        <authorList>
            <person name="Wang F.Q."/>
            <person name="Shen Q.Y."/>
            <person name="Chen G.J."/>
            <person name="Du Z.J."/>
        </authorList>
    </citation>
    <scope>NUCLEOTIDE SEQUENCE [LARGE SCALE GENOMIC DNA]</scope>
    <source>
        <strain evidence="3 4">SY21</strain>
    </source>
</reference>
<protein>
    <submittedName>
        <fullName evidence="3">DUF4922 domain-containing protein</fullName>
    </submittedName>
</protein>
<dbReference type="InterPro" id="IPR036265">
    <property type="entry name" value="HIT-like_sf"/>
</dbReference>
<dbReference type="EMBL" id="QWET01000008">
    <property type="protein sequence ID" value="RIH64928.1"/>
    <property type="molecule type" value="Genomic_DNA"/>
</dbReference>
<dbReference type="Pfam" id="PF26216">
    <property type="entry name" value="GDPGP1_C"/>
    <property type="match status" value="1"/>
</dbReference>
<dbReference type="OrthoDB" id="5494374at2"/>
<evidence type="ECO:0000259" key="2">
    <source>
        <dbReference type="Pfam" id="PF26216"/>
    </source>
</evidence>
<organism evidence="3 4">
    <name type="scientific">Mariniphaga sediminis</name>
    <dbReference type="NCBI Taxonomy" id="1628158"/>
    <lineage>
        <taxon>Bacteria</taxon>
        <taxon>Pseudomonadati</taxon>
        <taxon>Bacteroidota</taxon>
        <taxon>Bacteroidia</taxon>
        <taxon>Marinilabiliales</taxon>
        <taxon>Prolixibacteraceae</taxon>
        <taxon>Mariniphaga</taxon>
    </lineage>
</organism>
<proteinExistence type="predicted"/>
<comment type="caution">
    <text evidence="3">The sequence shown here is derived from an EMBL/GenBank/DDBJ whole genome shotgun (WGS) entry which is preliminary data.</text>
</comment>
<dbReference type="Gene3D" id="3.30.428.70">
    <property type="match status" value="1"/>
</dbReference>
<dbReference type="InterPro" id="IPR046320">
    <property type="entry name" value="DUF4922"/>
</dbReference>
<evidence type="ECO:0000313" key="4">
    <source>
        <dbReference type="Proteomes" id="UP000266441"/>
    </source>
</evidence>
<dbReference type="SUPFAM" id="SSF54197">
    <property type="entry name" value="HIT-like"/>
    <property type="match status" value="1"/>
</dbReference>
<dbReference type="InterPro" id="IPR058865">
    <property type="entry name" value="GDPGP1_C"/>
</dbReference>
<evidence type="ECO:0000259" key="1">
    <source>
        <dbReference type="Pfam" id="PF16269"/>
    </source>
</evidence>
<dbReference type="Proteomes" id="UP000266441">
    <property type="component" value="Unassembled WGS sequence"/>
</dbReference>
<accession>A0A399D164</accession>
<dbReference type="AlphaFoldDB" id="A0A399D164"/>
<gene>
    <name evidence="3" type="ORF">D1164_12890</name>
</gene>
<dbReference type="InterPro" id="IPR043171">
    <property type="entry name" value="Ap4A_phos1/2-like"/>
</dbReference>
<feature type="domain" description="GDPGP1-like C-terminal" evidence="2">
    <location>
        <begin position="179"/>
        <end position="310"/>
    </location>
</feature>
<dbReference type="Pfam" id="PF16269">
    <property type="entry name" value="DUF4922"/>
    <property type="match status" value="1"/>
</dbReference>
<dbReference type="RefSeq" id="WP_119350393.1">
    <property type="nucleotide sequence ID" value="NZ_QWET01000008.1"/>
</dbReference>
<name>A0A399D164_9BACT</name>
<sequence>MNSISDEIKELLTRQKSEWELAGKNFAGLASVKIREFVFDRVTIKVQFNPGRIVSSAANIDKKSIDARPCFLCTENRPKEQRSVKFGHYGVLVNPFPIFPEHFTVAAFAHIPQRIKGNFESMLALAQAMEGFTLFYNGPKCGASAPDHFHFQAGNNGFMPVENELETLKGQYGDTFSNGDVEVSAIKDGLRNFLFLTASNKTALSTCFEGIYQAMNKPAVVKEEPMMNMLAWFAEKQWRILIFPRALHRPWQYSAGGEANILLSPASVDMGGVLVTPLEKDFNKIGKNDIEDILRQVLWSDEKFDDLVSRIK</sequence>
<keyword evidence="4" id="KW-1185">Reference proteome</keyword>
<evidence type="ECO:0000313" key="3">
    <source>
        <dbReference type="EMBL" id="RIH64928.1"/>
    </source>
</evidence>
<feature type="domain" description="DUF4922" evidence="1">
    <location>
        <begin position="11"/>
        <end position="155"/>
    </location>
</feature>